<comment type="similarity">
    <text evidence="7">Belongs to the binding-protein-dependent transport system permease family.</text>
</comment>
<evidence type="ECO:0000313" key="10">
    <source>
        <dbReference type="Proteomes" id="UP000237819"/>
    </source>
</evidence>
<dbReference type="Gene3D" id="1.10.3720.10">
    <property type="entry name" value="MetI-like"/>
    <property type="match status" value="1"/>
</dbReference>
<dbReference type="GO" id="GO:0005886">
    <property type="term" value="C:plasma membrane"/>
    <property type="evidence" value="ECO:0007669"/>
    <property type="project" value="UniProtKB-SubCell"/>
</dbReference>
<feature type="transmembrane region" description="Helical" evidence="7">
    <location>
        <begin position="104"/>
        <end position="127"/>
    </location>
</feature>
<evidence type="ECO:0000256" key="6">
    <source>
        <dbReference type="ARBA" id="ARBA00023136"/>
    </source>
</evidence>
<organism evidence="9 10">
    <name type="scientific">Blastopirellula marina</name>
    <dbReference type="NCBI Taxonomy" id="124"/>
    <lineage>
        <taxon>Bacteria</taxon>
        <taxon>Pseudomonadati</taxon>
        <taxon>Planctomycetota</taxon>
        <taxon>Planctomycetia</taxon>
        <taxon>Pirellulales</taxon>
        <taxon>Pirellulaceae</taxon>
        <taxon>Blastopirellula</taxon>
    </lineage>
</organism>
<evidence type="ECO:0000256" key="7">
    <source>
        <dbReference type="RuleBase" id="RU363032"/>
    </source>
</evidence>
<dbReference type="RefSeq" id="WP_105335081.1">
    <property type="nucleotide sequence ID" value="NZ_PUHZ01000009.1"/>
</dbReference>
<evidence type="ECO:0000313" key="9">
    <source>
        <dbReference type="EMBL" id="PQO46603.1"/>
    </source>
</evidence>
<keyword evidence="2 7" id="KW-0813">Transport</keyword>
<keyword evidence="6 7" id="KW-0472">Membrane</keyword>
<evidence type="ECO:0000259" key="8">
    <source>
        <dbReference type="PROSITE" id="PS50928"/>
    </source>
</evidence>
<feature type="transmembrane region" description="Helical" evidence="7">
    <location>
        <begin position="139"/>
        <end position="162"/>
    </location>
</feature>
<feature type="transmembrane region" description="Helical" evidence="7">
    <location>
        <begin position="9"/>
        <end position="27"/>
    </location>
</feature>
<accession>A0A2S8GQ99</accession>
<name>A0A2S8GQ99_9BACT</name>
<comment type="subcellular location">
    <subcellularLocation>
        <location evidence="1 7">Cell membrane</location>
        <topology evidence="1 7">Multi-pass membrane protein</topology>
    </subcellularLocation>
</comment>
<sequence>MLTYICRRLMIGIFTLWAVTFIVYGLIRSMPGTPLTIQQDMVSMDNMMSEKQIEKLEKQYRLDKKWYIGYWYWLGDVLQGELGRGINDRRKVSVIISERLPKTLMLTGTSLLLTYLLCIPFGLWTTAQSGKFRERALSTFLYVLYALPTFVAAVYLNLVLAVRWDLLPLYGSSSEGFNEMSTLGQFQDILAHAALPIFCLTYGSLAYYTRFIKANMMETVQQDYIRTAKAKGASPARVLIIHAFRNSLIPLVTMVGLTLPTLLAGSVILETIYQWNGIGFLFFQSISGREYPVIMGLVLMFSAMTLLGQLLADVLYAIVDPRITYS</sequence>
<gene>
    <name evidence="9" type="ORF">C5Y93_09045</name>
</gene>
<reference evidence="9 10" key="1">
    <citation type="submission" date="2018-02" db="EMBL/GenBank/DDBJ databases">
        <title>Comparative genomes isolates from brazilian mangrove.</title>
        <authorList>
            <person name="Araujo J.E."/>
            <person name="Taketani R.G."/>
            <person name="Silva M.C.P."/>
            <person name="Loureco M.V."/>
            <person name="Andreote F.D."/>
        </authorList>
    </citation>
    <scope>NUCLEOTIDE SEQUENCE [LARGE SCALE GENOMIC DNA]</scope>
    <source>
        <strain evidence="9 10">Nap-Phe MGV</strain>
    </source>
</reference>
<dbReference type="Pfam" id="PF00528">
    <property type="entry name" value="BPD_transp_1"/>
    <property type="match status" value="1"/>
</dbReference>
<protein>
    <submittedName>
        <fullName evidence="9">ABC transporter permease</fullName>
    </submittedName>
</protein>
<dbReference type="PANTHER" id="PTHR43163">
    <property type="entry name" value="DIPEPTIDE TRANSPORT SYSTEM PERMEASE PROTEIN DPPB-RELATED"/>
    <property type="match status" value="1"/>
</dbReference>
<evidence type="ECO:0000256" key="2">
    <source>
        <dbReference type="ARBA" id="ARBA00022448"/>
    </source>
</evidence>
<dbReference type="PROSITE" id="PS50928">
    <property type="entry name" value="ABC_TM1"/>
    <property type="match status" value="1"/>
</dbReference>
<feature type="domain" description="ABC transmembrane type-1" evidence="8">
    <location>
        <begin position="100"/>
        <end position="312"/>
    </location>
</feature>
<dbReference type="PANTHER" id="PTHR43163:SF6">
    <property type="entry name" value="DIPEPTIDE TRANSPORT SYSTEM PERMEASE PROTEIN DPPB-RELATED"/>
    <property type="match status" value="1"/>
</dbReference>
<evidence type="ECO:0000256" key="4">
    <source>
        <dbReference type="ARBA" id="ARBA00022692"/>
    </source>
</evidence>
<dbReference type="CDD" id="cd06261">
    <property type="entry name" value="TM_PBP2"/>
    <property type="match status" value="1"/>
</dbReference>
<keyword evidence="3" id="KW-1003">Cell membrane</keyword>
<feature type="transmembrane region" description="Helical" evidence="7">
    <location>
        <begin position="189"/>
        <end position="208"/>
    </location>
</feature>
<dbReference type="AlphaFoldDB" id="A0A2S8GQ99"/>
<keyword evidence="5 7" id="KW-1133">Transmembrane helix</keyword>
<dbReference type="OrthoDB" id="9773221at2"/>
<dbReference type="InterPro" id="IPR000515">
    <property type="entry name" value="MetI-like"/>
</dbReference>
<dbReference type="SUPFAM" id="SSF161098">
    <property type="entry name" value="MetI-like"/>
    <property type="match status" value="1"/>
</dbReference>
<evidence type="ECO:0000256" key="3">
    <source>
        <dbReference type="ARBA" id="ARBA00022475"/>
    </source>
</evidence>
<dbReference type="GO" id="GO:0055085">
    <property type="term" value="P:transmembrane transport"/>
    <property type="evidence" value="ECO:0007669"/>
    <property type="project" value="InterPro"/>
</dbReference>
<feature type="transmembrane region" description="Helical" evidence="7">
    <location>
        <begin position="248"/>
        <end position="273"/>
    </location>
</feature>
<feature type="transmembrane region" description="Helical" evidence="7">
    <location>
        <begin position="293"/>
        <end position="319"/>
    </location>
</feature>
<keyword evidence="4 7" id="KW-0812">Transmembrane</keyword>
<comment type="caution">
    <text evidence="9">The sequence shown here is derived from an EMBL/GenBank/DDBJ whole genome shotgun (WGS) entry which is preliminary data.</text>
</comment>
<dbReference type="Proteomes" id="UP000237819">
    <property type="component" value="Unassembled WGS sequence"/>
</dbReference>
<evidence type="ECO:0000256" key="5">
    <source>
        <dbReference type="ARBA" id="ARBA00022989"/>
    </source>
</evidence>
<dbReference type="EMBL" id="PUHZ01000009">
    <property type="protein sequence ID" value="PQO46603.1"/>
    <property type="molecule type" value="Genomic_DNA"/>
</dbReference>
<evidence type="ECO:0000256" key="1">
    <source>
        <dbReference type="ARBA" id="ARBA00004651"/>
    </source>
</evidence>
<dbReference type="InterPro" id="IPR035906">
    <property type="entry name" value="MetI-like_sf"/>
</dbReference>
<proteinExistence type="inferred from homology"/>